<keyword evidence="3" id="KW-0328">Glycosyltransferase</keyword>
<dbReference type="InterPro" id="IPR050297">
    <property type="entry name" value="LipidA_mod_glycosyltrf_83"/>
</dbReference>
<keyword evidence="4 11" id="KW-0808">Transferase</keyword>
<evidence type="ECO:0000256" key="7">
    <source>
        <dbReference type="ARBA" id="ARBA00023136"/>
    </source>
</evidence>
<feature type="transmembrane region" description="Helical" evidence="8">
    <location>
        <begin position="347"/>
        <end position="363"/>
    </location>
</feature>
<feature type="transmembrane region" description="Helical" evidence="8">
    <location>
        <begin position="12"/>
        <end position="31"/>
    </location>
</feature>
<dbReference type="STRING" id="1121291.SAMN02745134_01497"/>
<evidence type="ECO:0000259" key="10">
    <source>
        <dbReference type="Pfam" id="PF24878"/>
    </source>
</evidence>
<feature type="transmembrane region" description="Helical" evidence="8">
    <location>
        <begin position="88"/>
        <end position="109"/>
    </location>
</feature>
<keyword evidence="5 8" id="KW-0812">Transmembrane</keyword>
<evidence type="ECO:0000313" key="12">
    <source>
        <dbReference type="Proteomes" id="UP000192468"/>
    </source>
</evidence>
<dbReference type="AlphaFoldDB" id="A0A1W1XDN6"/>
<feature type="domain" description="Putative mannosyltransferase YkcA/B-like C-terminal" evidence="10">
    <location>
        <begin position="516"/>
        <end position="604"/>
    </location>
</feature>
<dbReference type="RefSeq" id="WP_084114978.1">
    <property type="nucleotide sequence ID" value="NZ_FWXH01000003.1"/>
</dbReference>
<dbReference type="OrthoDB" id="9810398at2"/>
<dbReference type="GO" id="GO:0005886">
    <property type="term" value="C:plasma membrane"/>
    <property type="evidence" value="ECO:0007669"/>
    <property type="project" value="UniProtKB-SubCell"/>
</dbReference>
<evidence type="ECO:0000256" key="2">
    <source>
        <dbReference type="ARBA" id="ARBA00022475"/>
    </source>
</evidence>
<reference evidence="11 12" key="1">
    <citation type="submission" date="2017-04" db="EMBL/GenBank/DDBJ databases">
        <authorList>
            <person name="Afonso C.L."/>
            <person name="Miller P.J."/>
            <person name="Scott M.A."/>
            <person name="Spackman E."/>
            <person name="Goraichik I."/>
            <person name="Dimitrov K.M."/>
            <person name="Suarez D.L."/>
            <person name="Swayne D.E."/>
        </authorList>
    </citation>
    <scope>NUCLEOTIDE SEQUENCE [LARGE SCALE GENOMIC DNA]</scope>
    <source>
        <strain evidence="11 12">DSM 12555</strain>
    </source>
</reference>
<dbReference type="InterPro" id="IPR056785">
    <property type="entry name" value="YkcA/B-like_C"/>
</dbReference>
<proteinExistence type="predicted"/>
<dbReference type="PANTHER" id="PTHR33908">
    <property type="entry name" value="MANNOSYLTRANSFERASE YKCB-RELATED"/>
    <property type="match status" value="1"/>
</dbReference>
<evidence type="ECO:0000256" key="8">
    <source>
        <dbReference type="SAM" id="Phobius"/>
    </source>
</evidence>
<feature type="transmembrane region" description="Helical" evidence="8">
    <location>
        <begin position="458"/>
        <end position="477"/>
    </location>
</feature>
<dbReference type="Pfam" id="PF13231">
    <property type="entry name" value="PMT_2"/>
    <property type="match status" value="1"/>
</dbReference>
<dbReference type="GO" id="GO:0016763">
    <property type="term" value="F:pentosyltransferase activity"/>
    <property type="evidence" value="ECO:0007669"/>
    <property type="project" value="TreeGrafter"/>
</dbReference>
<keyword evidence="2" id="KW-1003">Cell membrane</keyword>
<evidence type="ECO:0000256" key="3">
    <source>
        <dbReference type="ARBA" id="ARBA00022676"/>
    </source>
</evidence>
<gene>
    <name evidence="11" type="ORF">SAMN02745134_01497</name>
</gene>
<dbReference type="InterPro" id="IPR038731">
    <property type="entry name" value="RgtA/B/C-like"/>
</dbReference>
<sequence length="640" mass="70829">MGKFFKIKIETLILSIILILSGILNFANLGIEGYANTYYSAGVKSMLLNFKNFFFLSSDPSGFVSIDKPPVGFWFQAVSAKIFGFSGWSVILPEALAGVISVWLVYYIVKRSFGPISGLISALCLAVTPIFVASSRNNTIDNVLVLFMLLACLALSIAAEKGNFKFLILSLVFLGIGFNVKMVEAYMVAPALYVTYLISSSLNIKKKMLHLILGSFILLAVSLSWAFVVDNVPASNRPFVGSSTNNSVLELIIGHNGLERVGLSGKFGAQKKSNNNLNRIKPNKKLSSSTQFKRSANSQASITRLFHYNNLSDQISWFLPLAILGFIAAIIEEYFKKSPDLRKKLSLSLWFIWMLTEFIYFSFSKNVIHTYYLTTMAPSISALVGIGIMSMWRFYKKGGWFKFLLPISLIINGLIEMLILSTNYNKSAGYKVTLIVTGIFCIGASLTLMLFTIKRNSTIAILTSIAFTGILIAPTIWSSTTIFYKMNGSSPSAGLEIVTKKKSQSYIPTLGSDKKLIQFLQKNRHGGKYLVAVPSATSYASDLILKTGEPIMTLGGYSGSDKIINLDTFKKLVSNGDIKYALVNKNDKMHGSNSNSKITNWIKTTGKLVPNRKWQTISHKNVKNETNSYALYDITPIHLN</sequence>
<keyword evidence="12" id="KW-1185">Reference proteome</keyword>
<dbReference type="EMBL" id="FWXH01000003">
    <property type="protein sequence ID" value="SMC21962.1"/>
    <property type="molecule type" value="Genomic_DNA"/>
</dbReference>
<evidence type="ECO:0000256" key="6">
    <source>
        <dbReference type="ARBA" id="ARBA00022989"/>
    </source>
</evidence>
<feature type="transmembrane region" description="Helical" evidence="8">
    <location>
        <begin position="211"/>
        <end position="229"/>
    </location>
</feature>
<feature type="transmembrane region" description="Helical" evidence="8">
    <location>
        <begin position="369"/>
        <end position="388"/>
    </location>
</feature>
<dbReference type="PANTHER" id="PTHR33908:SF3">
    <property type="entry name" value="UNDECAPRENYL PHOSPHATE-ALPHA-4-AMINO-4-DEOXY-L-ARABINOSE ARABINOSYL TRANSFERASE"/>
    <property type="match status" value="1"/>
</dbReference>
<organism evidence="11 12">
    <name type="scientific">Clostridium acidisoli DSM 12555</name>
    <dbReference type="NCBI Taxonomy" id="1121291"/>
    <lineage>
        <taxon>Bacteria</taxon>
        <taxon>Bacillati</taxon>
        <taxon>Bacillota</taxon>
        <taxon>Clostridia</taxon>
        <taxon>Eubacteriales</taxon>
        <taxon>Clostridiaceae</taxon>
        <taxon>Clostridium</taxon>
    </lineage>
</organism>
<evidence type="ECO:0000256" key="4">
    <source>
        <dbReference type="ARBA" id="ARBA00022679"/>
    </source>
</evidence>
<evidence type="ECO:0000256" key="1">
    <source>
        <dbReference type="ARBA" id="ARBA00004651"/>
    </source>
</evidence>
<comment type="subcellular location">
    <subcellularLocation>
        <location evidence="1">Cell membrane</location>
        <topology evidence="1">Multi-pass membrane protein</topology>
    </subcellularLocation>
</comment>
<feature type="transmembrane region" description="Helical" evidence="8">
    <location>
        <begin position="139"/>
        <end position="157"/>
    </location>
</feature>
<dbReference type="Pfam" id="PF24878">
    <property type="entry name" value="YkcB_C"/>
    <property type="match status" value="1"/>
</dbReference>
<name>A0A1W1XDN6_9CLOT</name>
<evidence type="ECO:0000259" key="9">
    <source>
        <dbReference type="Pfam" id="PF13231"/>
    </source>
</evidence>
<accession>A0A1W1XDN6</accession>
<protein>
    <submittedName>
        <fullName evidence="11">4-amino-4-deoxy-L-arabinose transferase</fullName>
    </submittedName>
</protein>
<dbReference type="GO" id="GO:0009103">
    <property type="term" value="P:lipopolysaccharide biosynthetic process"/>
    <property type="evidence" value="ECO:0007669"/>
    <property type="project" value="UniProtKB-ARBA"/>
</dbReference>
<keyword evidence="6 8" id="KW-1133">Transmembrane helix</keyword>
<feature type="transmembrane region" description="Helical" evidence="8">
    <location>
        <begin position="432"/>
        <end position="451"/>
    </location>
</feature>
<dbReference type="GO" id="GO:0010041">
    <property type="term" value="P:response to iron(III) ion"/>
    <property type="evidence" value="ECO:0007669"/>
    <property type="project" value="TreeGrafter"/>
</dbReference>
<dbReference type="Proteomes" id="UP000192468">
    <property type="component" value="Unassembled WGS sequence"/>
</dbReference>
<feature type="transmembrane region" description="Helical" evidence="8">
    <location>
        <begin position="400"/>
        <end position="420"/>
    </location>
</feature>
<feature type="domain" description="Glycosyltransferase RgtA/B/C/D-like" evidence="9">
    <location>
        <begin position="67"/>
        <end position="225"/>
    </location>
</feature>
<feature type="transmembrane region" description="Helical" evidence="8">
    <location>
        <begin position="164"/>
        <end position="180"/>
    </location>
</feature>
<evidence type="ECO:0000313" key="11">
    <source>
        <dbReference type="EMBL" id="SMC21962.1"/>
    </source>
</evidence>
<feature type="transmembrane region" description="Helical" evidence="8">
    <location>
        <begin position="116"/>
        <end position="133"/>
    </location>
</feature>
<feature type="transmembrane region" description="Helical" evidence="8">
    <location>
        <begin position="315"/>
        <end position="335"/>
    </location>
</feature>
<evidence type="ECO:0000256" key="5">
    <source>
        <dbReference type="ARBA" id="ARBA00022692"/>
    </source>
</evidence>
<keyword evidence="7 8" id="KW-0472">Membrane</keyword>